<name>V6IVK1_9BACL</name>
<dbReference type="PATRIC" id="fig|1395513.3.peg.2656"/>
<organism evidence="2 3">
    <name type="scientific">Sporolactobacillus laevolacticus DSM 442</name>
    <dbReference type="NCBI Taxonomy" id="1395513"/>
    <lineage>
        <taxon>Bacteria</taxon>
        <taxon>Bacillati</taxon>
        <taxon>Bacillota</taxon>
        <taxon>Bacilli</taxon>
        <taxon>Bacillales</taxon>
        <taxon>Sporolactobacillaceae</taxon>
        <taxon>Sporolactobacillus</taxon>
    </lineage>
</organism>
<dbReference type="STRING" id="1395513.P343_13090"/>
<dbReference type="Pfam" id="PF19700">
    <property type="entry name" value="DUF6198"/>
    <property type="match status" value="1"/>
</dbReference>
<protein>
    <recommendedName>
        <fullName evidence="4">Sugar specific permease</fullName>
    </recommendedName>
</protein>
<dbReference type="InterPro" id="IPR038750">
    <property type="entry name" value="YczE/YyaS-like"/>
</dbReference>
<sequence length="235" mass="26505">MYIVRNEEQMAKGLFWLCMSVFLNAFGNALTVKAALGSAPWTAAGINISNATGLTVGNALIILGLITLIADDLLRRRWNGIKDIFNFLYMLSFGYLIDFWLFLMQSVDVNGWFLRTVACVFGVLCIAAALSIYFRVNLVLHPFDDLLKILRENYLHGNVVLAQRISLGIPLTVGLSIGLFRHHLLGINLGTAVSFLCMGYFILFFDRFIHLHLDQKALSQRHLPHWGHRVKHSKA</sequence>
<keyword evidence="1" id="KW-1133">Transmembrane helix</keyword>
<evidence type="ECO:0000313" key="3">
    <source>
        <dbReference type="Proteomes" id="UP000018296"/>
    </source>
</evidence>
<proteinExistence type="predicted"/>
<evidence type="ECO:0000256" key="1">
    <source>
        <dbReference type="SAM" id="Phobius"/>
    </source>
</evidence>
<gene>
    <name evidence="2" type="ORF">P343_13090</name>
</gene>
<dbReference type="eggNOG" id="COG2364">
    <property type="taxonomic scope" value="Bacteria"/>
</dbReference>
<feature type="transmembrane region" description="Helical" evidence="1">
    <location>
        <begin position="14"/>
        <end position="36"/>
    </location>
</feature>
<dbReference type="EMBL" id="AWTC01000013">
    <property type="protein sequence ID" value="EST11155.1"/>
    <property type="molecule type" value="Genomic_DNA"/>
</dbReference>
<feature type="transmembrane region" description="Helical" evidence="1">
    <location>
        <begin position="155"/>
        <end position="179"/>
    </location>
</feature>
<evidence type="ECO:0000313" key="2">
    <source>
        <dbReference type="EMBL" id="EST11155.1"/>
    </source>
</evidence>
<reference evidence="2 3" key="1">
    <citation type="journal article" date="2013" name="Genome Announc.">
        <title>Genome Sequence of Sporolactobacillus laevolacticus DSM442, an Efficient Polymer-Grade D-Lactate Producer from Agricultural Waste Cottonseed as a Nitrogen Source.</title>
        <authorList>
            <person name="Wang H."/>
            <person name="Wang L."/>
            <person name="Ju J."/>
            <person name="Yu B."/>
            <person name="Ma Y."/>
        </authorList>
    </citation>
    <scope>NUCLEOTIDE SEQUENCE [LARGE SCALE GENOMIC DNA]</scope>
    <source>
        <strain evidence="2 3">DSM 442</strain>
    </source>
</reference>
<dbReference type="PANTHER" id="PTHR40078">
    <property type="entry name" value="INTEGRAL MEMBRANE PROTEIN-RELATED"/>
    <property type="match status" value="1"/>
</dbReference>
<keyword evidence="1" id="KW-0812">Transmembrane</keyword>
<comment type="caution">
    <text evidence="2">The sequence shown here is derived from an EMBL/GenBank/DDBJ whole genome shotgun (WGS) entry which is preliminary data.</text>
</comment>
<dbReference type="RefSeq" id="WP_023510857.1">
    <property type="nucleotide sequence ID" value="NZ_AWTC01000013.1"/>
</dbReference>
<evidence type="ECO:0008006" key="4">
    <source>
        <dbReference type="Google" id="ProtNLM"/>
    </source>
</evidence>
<feature type="transmembrane region" description="Helical" evidence="1">
    <location>
        <begin position="112"/>
        <end position="134"/>
    </location>
</feature>
<keyword evidence="1" id="KW-0472">Membrane</keyword>
<dbReference type="Proteomes" id="UP000018296">
    <property type="component" value="Unassembled WGS sequence"/>
</dbReference>
<keyword evidence="3" id="KW-1185">Reference proteome</keyword>
<feature type="transmembrane region" description="Helical" evidence="1">
    <location>
        <begin position="86"/>
        <end position="106"/>
    </location>
</feature>
<dbReference type="PANTHER" id="PTHR40078:SF1">
    <property type="entry name" value="INTEGRAL MEMBRANE PROTEIN"/>
    <property type="match status" value="1"/>
</dbReference>
<accession>V6IVK1</accession>
<feature type="transmembrane region" description="Helical" evidence="1">
    <location>
        <begin position="185"/>
        <end position="205"/>
    </location>
</feature>
<dbReference type="AlphaFoldDB" id="V6IVK1"/>